<dbReference type="EMBL" id="JAERMS010000035">
    <property type="protein sequence ID" value="MBO1364065.1"/>
    <property type="molecule type" value="Genomic_DNA"/>
</dbReference>
<protein>
    <submittedName>
        <fullName evidence="1">Uncharacterized protein</fullName>
    </submittedName>
</protein>
<gene>
    <name evidence="1" type="ORF">JHU38_09835</name>
</gene>
<sequence>MFGIKVNRWIGAISNNWSSRKEDEQSREGDNDLMAYYQIVKVEALKRAESNARNSALTTIQKVSANTNNAIYII</sequence>
<accession>A0ABS3M7C4</accession>
<proteinExistence type="predicted"/>
<comment type="caution">
    <text evidence="1">The sequence shown here is derived from an EMBL/GenBank/DDBJ whole genome shotgun (WGS) entry which is preliminary data.</text>
</comment>
<organism evidence="1 2">
    <name type="scientific">Prevotella illustrans</name>
    <dbReference type="NCBI Taxonomy" id="2800387"/>
    <lineage>
        <taxon>Bacteria</taxon>
        <taxon>Pseudomonadati</taxon>
        <taxon>Bacteroidota</taxon>
        <taxon>Bacteroidia</taxon>
        <taxon>Bacteroidales</taxon>
        <taxon>Prevotellaceae</taxon>
        <taxon>Prevotella</taxon>
    </lineage>
</organism>
<keyword evidence="2" id="KW-1185">Reference proteome</keyword>
<dbReference type="Proteomes" id="UP000664265">
    <property type="component" value="Unassembled WGS sequence"/>
</dbReference>
<reference evidence="1 2" key="1">
    <citation type="submission" date="2021-01" db="EMBL/GenBank/DDBJ databases">
        <title>Prevotella A2931 sp. nov.</title>
        <authorList>
            <person name="Buhl M."/>
            <person name="Oberhettinger P."/>
        </authorList>
    </citation>
    <scope>NUCLEOTIDE SEQUENCE [LARGE SCALE GENOMIC DNA]</scope>
    <source>
        <strain evidence="1 2">A2931</strain>
    </source>
</reference>
<name>A0ABS3M7C4_9BACT</name>
<evidence type="ECO:0000313" key="1">
    <source>
        <dbReference type="EMBL" id="MBO1364065.1"/>
    </source>
</evidence>
<evidence type="ECO:0000313" key="2">
    <source>
        <dbReference type="Proteomes" id="UP000664265"/>
    </source>
</evidence>